<keyword evidence="2" id="KW-0378">Hydrolase</keyword>
<protein>
    <submittedName>
        <fullName evidence="2">Restriction endonuclease</fullName>
    </submittedName>
</protein>
<dbReference type="InterPro" id="IPR007560">
    <property type="entry name" value="Restrct_endonuc_IV_Mrr"/>
</dbReference>
<dbReference type="SUPFAM" id="SSF52980">
    <property type="entry name" value="Restriction endonuclease-like"/>
    <property type="match status" value="1"/>
</dbReference>
<keyword evidence="2" id="KW-0540">Nuclease</keyword>
<dbReference type="Pfam" id="PF04471">
    <property type="entry name" value="Mrr_cat"/>
    <property type="match status" value="1"/>
</dbReference>
<accession>A0ABU2UAB9</accession>
<comment type="caution">
    <text evidence="2">The sequence shown here is derived from an EMBL/GenBank/DDBJ whole genome shotgun (WGS) entry which is preliminary data.</text>
</comment>
<keyword evidence="3" id="KW-1185">Reference proteome</keyword>
<dbReference type="PANTHER" id="PTHR30015:SF7">
    <property type="entry name" value="TYPE IV METHYL-DIRECTED RESTRICTION ENZYME ECOKMRR"/>
    <property type="match status" value="1"/>
</dbReference>
<evidence type="ECO:0000313" key="2">
    <source>
        <dbReference type="EMBL" id="MDT0470193.1"/>
    </source>
</evidence>
<keyword evidence="2" id="KW-0255">Endonuclease</keyword>
<dbReference type="GO" id="GO:0004519">
    <property type="term" value="F:endonuclease activity"/>
    <property type="evidence" value="ECO:0007669"/>
    <property type="project" value="UniProtKB-KW"/>
</dbReference>
<dbReference type="EMBL" id="JAVREY010000197">
    <property type="protein sequence ID" value="MDT0470193.1"/>
    <property type="molecule type" value="Genomic_DNA"/>
</dbReference>
<feature type="domain" description="Restriction endonuclease type IV Mrr" evidence="1">
    <location>
        <begin position="10"/>
        <end position="140"/>
    </location>
</feature>
<evidence type="ECO:0000313" key="3">
    <source>
        <dbReference type="Proteomes" id="UP001183809"/>
    </source>
</evidence>
<dbReference type="Gene3D" id="3.40.1350.10">
    <property type="match status" value="1"/>
</dbReference>
<gene>
    <name evidence="2" type="ORF">RM764_46095</name>
</gene>
<dbReference type="PANTHER" id="PTHR30015">
    <property type="entry name" value="MRR RESTRICTION SYSTEM PROTEIN"/>
    <property type="match status" value="1"/>
</dbReference>
<sequence length="254" mass="29668">MVDDAGMPYDDMTDTEFEEFCFELMRELGFVNVDWRKGTGLNASPADGGRDIVAERQVEEFDGSVHLERWFVDCKHYKQGVPPDKITGLLAWATAERANVALVIASNYLSNPCKDFLKTYELNNRPPFRVKHWERPQLSKLLEGRDEFISRYVDARLRTEAEIVAAEEYHFDKLWYYRKEVLINRIETGRTEPLKPDIERMMRQAMRTVEEKYADNPDFVIPADDRELWNVAYLTGELSALRWVLGDDWNNGDT</sequence>
<evidence type="ECO:0000259" key="1">
    <source>
        <dbReference type="Pfam" id="PF04471"/>
    </source>
</evidence>
<reference evidence="3" key="1">
    <citation type="submission" date="2023-07" db="EMBL/GenBank/DDBJ databases">
        <title>30 novel species of actinomycetes from the DSMZ collection.</title>
        <authorList>
            <person name="Nouioui I."/>
        </authorList>
    </citation>
    <scope>NUCLEOTIDE SEQUENCE [LARGE SCALE GENOMIC DNA]</scope>
    <source>
        <strain evidence="3">DSM 41699</strain>
    </source>
</reference>
<name>A0ABU2UAB9_9ACTN</name>
<organism evidence="2 3">
    <name type="scientific">Streptomyces gibsoniae</name>
    <dbReference type="NCBI Taxonomy" id="3075529"/>
    <lineage>
        <taxon>Bacteria</taxon>
        <taxon>Bacillati</taxon>
        <taxon>Actinomycetota</taxon>
        <taxon>Actinomycetes</taxon>
        <taxon>Kitasatosporales</taxon>
        <taxon>Streptomycetaceae</taxon>
        <taxon>Streptomyces</taxon>
    </lineage>
</organism>
<dbReference type="Proteomes" id="UP001183809">
    <property type="component" value="Unassembled WGS sequence"/>
</dbReference>
<proteinExistence type="predicted"/>
<dbReference type="InterPro" id="IPR052906">
    <property type="entry name" value="Type_IV_Methyl-Rstrct_Enzyme"/>
</dbReference>
<dbReference type="RefSeq" id="WP_311701632.1">
    <property type="nucleotide sequence ID" value="NZ_JAVREY010000197.1"/>
</dbReference>
<dbReference type="InterPro" id="IPR011335">
    <property type="entry name" value="Restrct_endonuc-II-like"/>
</dbReference>
<dbReference type="InterPro" id="IPR011856">
    <property type="entry name" value="tRNA_endonuc-like_dom_sf"/>
</dbReference>